<name>A0A2Z4HG90_9EUKA</name>
<keyword evidence="2" id="KW-1133">Transmembrane helix</keyword>
<sequence>MGLKLKMDTFLFSLYVILFISIVSAFLYFIISEILKSRSLDLEITKLRKKIYQEKATEKDFYTLANIYIKKKLYTQAEREFLKLTDNKNLDKGQLALIYNSLGYVYSAQEQYELAIKYYKKALSYVPDYILTRINLARIFEIKNLRIDAINMYKEVLIFDPKNELAKRKIKLLKI</sequence>
<dbReference type="GeneID" id="37543786"/>
<dbReference type="PROSITE" id="PS50293">
    <property type="entry name" value="TPR_REGION"/>
    <property type="match status" value="1"/>
</dbReference>
<dbReference type="PROSITE" id="PS50005">
    <property type="entry name" value="TPR"/>
    <property type="match status" value="1"/>
</dbReference>
<keyword evidence="3" id="KW-0934">Plastid</keyword>
<keyword evidence="2" id="KW-0812">Transmembrane</keyword>
<dbReference type="AlphaFoldDB" id="A0A2Z4HG90"/>
<organism evidence="3">
    <name type="scientific">Cyanophora sudae</name>
    <dbReference type="NCBI Taxonomy" id="1522369"/>
    <lineage>
        <taxon>Eukaryota</taxon>
        <taxon>Glaucocystophyceae</taxon>
        <taxon>Cyanophorales</taxon>
        <taxon>Cyanophoraceae</taxon>
        <taxon>Cyanophora</taxon>
    </lineage>
</organism>
<protein>
    <submittedName>
        <fullName evidence="3">Uncharacterized protein</fullName>
    </submittedName>
</protein>
<dbReference type="SUPFAM" id="SSF48452">
    <property type="entry name" value="TPR-like"/>
    <property type="match status" value="1"/>
</dbReference>
<dbReference type="Gene3D" id="1.25.40.10">
    <property type="entry name" value="Tetratricopeptide repeat domain"/>
    <property type="match status" value="1"/>
</dbReference>
<keyword evidence="2" id="KW-0472">Membrane</keyword>
<dbReference type="RefSeq" id="YP_009504499.1">
    <property type="nucleotide sequence ID" value="NC_038215.1"/>
</dbReference>
<dbReference type="Pfam" id="PF00515">
    <property type="entry name" value="TPR_1"/>
    <property type="match status" value="1"/>
</dbReference>
<dbReference type="InterPro" id="IPR019734">
    <property type="entry name" value="TPR_rpt"/>
</dbReference>
<proteinExistence type="predicted"/>
<evidence type="ECO:0000313" key="3">
    <source>
        <dbReference type="EMBL" id="AWW13664.1"/>
    </source>
</evidence>
<dbReference type="SMART" id="SM00028">
    <property type="entry name" value="TPR"/>
    <property type="match status" value="3"/>
</dbReference>
<evidence type="ECO:0000256" key="2">
    <source>
        <dbReference type="SAM" id="Phobius"/>
    </source>
</evidence>
<reference evidence="3" key="1">
    <citation type="journal article" date="2018" name="Adv. Bot. Res.">
        <title>Chapter Four - Comparative Plastid Genomics of Glaucophytes species.</title>
        <authorList>
            <person name="Reyes-Prieto A."/>
            <person name="Russell S."/>
            <person name="Figueroa-Martinez F."/>
            <person name="Jackson C."/>
        </authorList>
    </citation>
    <scope>NUCLEOTIDE SEQUENCE</scope>
    <source>
        <strain evidence="3">NIES-764</strain>
    </source>
</reference>
<gene>
    <name evidence="3" type="primary">ycf37</name>
</gene>
<keyword evidence="1" id="KW-0802">TPR repeat</keyword>
<accession>A0A2Z4HG90</accession>
<feature type="repeat" description="TPR" evidence="1">
    <location>
        <begin position="96"/>
        <end position="129"/>
    </location>
</feature>
<feature type="transmembrane region" description="Helical" evidence="2">
    <location>
        <begin position="12"/>
        <end position="31"/>
    </location>
</feature>
<evidence type="ECO:0000256" key="1">
    <source>
        <dbReference type="PROSITE-ProRule" id="PRU00339"/>
    </source>
</evidence>
<dbReference type="InterPro" id="IPR011990">
    <property type="entry name" value="TPR-like_helical_dom_sf"/>
</dbReference>
<geneLocation type="plastid" evidence="3"/>
<dbReference type="EMBL" id="MG601102">
    <property type="protein sequence ID" value="AWW13664.1"/>
    <property type="molecule type" value="Genomic_DNA"/>
</dbReference>